<reference evidence="13 14" key="1">
    <citation type="submission" date="2018-05" db="EMBL/GenBank/DDBJ databases">
        <title>Micromonosporas from Atacama Desert.</title>
        <authorList>
            <person name="Carro L."/>
            <person name="Golinska P."/>
            <person name="Klenk H.-P."/>
            <person name="Goodfellow M."/>
        </authorList>
    </citation>
    <scope>NUCLEOTIDE SEQUENCE [LARGE SCALE GENOMIC DNA]</scope>
    <source>
        <strain evidence="13 14">4G51</strain>
    </source>
</reference>
<keyword evidence="8 10" id="KW-0472">Membrane</keyword>
<proteinExistence type="inferred from homology"/>
<keyword evidence="6" id="KW-0067">ATP-binding</keyword>
<evidence type="ECO:0000313" key="14">
    <source>
        <dbReference type="Proteomes" id="UP000246050"/>
    </source>
</evidence>
<dbReference type="GO" id="GO:0005886">
    <property type="term" value="C:plasma membrane"/>
    <property type="evidence" value="ECO:0007669"/>
    <property type="project" value="UniProtKB-SubCell"/>
</dbReference>
<dbReference type="NCBIfam" id="TIGR01007">
    <property type="entry name" value="eps_fam"/>
    <property type="match status" value="1"/>
</dbReference>
<protein>
    <recommendedName>
        <fullName evidence="15">Protein tyrosine kinase</fullName>
    </recommendedName>
</protein>
<feature type="compositionally biased region" description="Basic and acidic residues" evidence="9">
    <location>
        <begin position="503"/>
        <end position="520"/>
    </location>
</feature>
<dbReference type="EMBL" id="QGKS01000239">
    <property type="protein sequence ID" value="PWR14303.1"/>
    <property type="molecule type" value="Genomic_DNA"/>
</dbReference>
<keyword evidence="4 10" id="KW-0812">Transmembrane</keyword>
<dbReference type="InterPro" id="IPR003856">
    <property type="entry name" value="LPS_length_determ_N"/>
</dbReference>
<feature type="compositionally biased region" description="Low complexity" evidence="9">
    <location>
        <begin position="464"/>
        <end position="486"/>
    </location>
</feature>
<evidence type="ECO:0008006" key="15">
    <source>
        <dbReference type="Google" id="ProtNLM"/>
    </source>
</evidence>
<evidence type="ECO:0000313" key="13">
    <source>
        <dbReference type="EMBL" id="PWR14303.1"/>
    </source>
</evidence>
<dbReference type="Pfam" id="PF01656">
    <property type="entry name" value="CbiA"/>
    <property type="match status" value="1"/>
</dbReference>
<organism evidence="13 14">
    <name type="scientific">Micromonospora sicca</name>
    <dbReference type="NCBI Taxonomy" id="2202420"/>
    <lineage>
        <taxon>Bacteria</taxon>
        <taxon>Bacillati</taxon>
        <taxon>Actinomycetota</taxon>
        <taxon>Actinomycetes</taxon>
        <taxon>Micromonosporales</taxon>
        <taxon>Micromonosporaceae</taxon>
        <taxon>Micromonospora</taxon>
    </lineage>
</organism>
<evidence type="ECO:0000256" key="6">
    <source>
        <dbReference type="ARBA" id="ARBA00022840"/>
    </source>
</evidence>
<keyword evidence="7 10" id="KW-1133">Transmembrane helix</keyword>
<dbReference type="GO" id="GO:0005524">
    <property type="term" value="F:ATP binding"/>
    <property type="evidence" value="ECO:0007669"/>
    <property type="project" value="UniProtKB-KW"/>
</dbReference>
<dbReference type="CDD" id="cd05387">
    <property type="entry name" value="BY-kinase"/>
    <property type="match status" value="1"/>
</dbReference>
<feature type="domain" description="Polysaccharide chain length determinant N-terminal" evidence="12">
    <location>
        <begin position="1"/>
        <end position="90"/>
    </location>
</feature>
<dbReference type="InterPro" id="IPR002586">
    <property type="entry name" value="CobQ/CobB/MinD/ParA_Nub-bd_dom"/>
</dbReference>
<dbReference type="Gene3D" id="3.40.50.300">
    <property type="entry name" value="P-loop containing nucleotide triphosphate hydrolases"/>
    <property type="match status" value="1"/>
</dbReference>
<evidence type="ECO:0000256" key="1">
    <source>
        <dbReference type="ARBA" id="ARBA00004651"/>
    </source>
</evidence>
<evidence type="ECO:0000256" key="9">
    <source>
        <dbReference type="SAM" id="MobiDB-lite"/>
    </source>
</evidence>
<accession>A0A317DND7</accession>
<feature type="region of interest" description="Disordered" evidence="9">
    <location>
        <begin position="464"/>
        <end position="520"/>
    </location>
</feature>
<evidence type="ECO:0000259" key="12">
    <source>
        <dbReference type="Pfam" id="PF02706"/>
    </source>
</evidence>
<dbReference type="GO" id="GO:0004713">
    <property type="term" value="F:protein tyrosine kinase activity"/>
    <property type="evidence" value="ECO:0007669"/>
    <property type="project" value="TreeGrafter"/>
</dbReference>
<gene>
    <name evidence="13" type="ORF">DKT69_17050</name>
</gene>
<dbReference type="InterPro" id="IPR005702">
    <property type="entry name" value="Wzc-like_C"/>
</dbReference>
<feature type="transmembrane region" description="Helical" evidence="10">
    <location>
        <begin position="12"/>
        <end position="34"/>
    </location>
</feature>
<dbReference type="InterPro" id="IPR027417">
    <property type="entry name" value="P-loop_NTPase"/>
</dbReference>
<evidence type="ECO:0000256" key="5">
    <source>
        <dbReference type="ARBA" id="ARBA00022741"/>
    </source>
</evidence>
<sequence length="520" mass="54982">MDITQYLRALRAHWFLVVLVTAVGGAAAGVYSWVQTPMYQADVQLFVSISSTDAGAADLNQGGTFAQQRVKSYVDIVDSPTVTNEVIQSLQLPYTADELAEEITAQSPLNTVLLDISVIDPSPQLARDIANAVASQVSKFIADIETPTGGKASPVKATITKSASLPAAPVSPRTSLNLALGILVGLAAGAGLAVLRHTLDKTIRSRREAAEVADAAVVGEFADDPKTKKRPLIIDDPTGRRAEEYRRLRTNIRFLSIDERIGSLVVTGSVEDEGKSTVAANIAIALAQSGETVVLIDGDLRKPMIATLFGLSSGIGLTSVLVGDVQIEAAMQHWRRDLPLYVVASGPTPPNPSELLGTRRLADLVAGLVANGMTVIFDSPPLLPVVDAAVLARATDGALVVTRVGSTKTDQLETSIQALRQVDARILGVVANGVKRKKKRGYDGYYTDQHSGWTGAAAAKAAQAVMAPPDTDRAPAATVAPPQGRATPPPPARGHQQRPAGGRHIDETQHISVRELRDRT</sequence>
<evidence type="ECO:0000256" key="3">
    <source>
        <dbReference type="ARBA" id="ARBA00022475"/>
    </source>
</evidence>
<dbReference type="PANTHER" id="PTHR32309">
    <property type="entry name" value="TYROSINE-PROTEIN KINASE"/>
    <property type="match status" value="1"/>
</dbReference>
<keyword evidence="3" id="KW-1003">Cell membrane</keyword>
<evidence type="ECO:0000259" key="11">
    <source>
        <dbReference type="Pfam" id="PF01656"/>
    </source>
</evidence>
<feature type="domain" description="CobQ/CobB/MinD/ParA nucleotide binding" evidence="11">
    <location>
        <begin position="265"/>
        <end position="445"/>
    </location>
</feature>
<dbReference type="SUPFAM" id="SSF52540">
    <property type="entry name" value="P-loop containing nucleoside triphosphate hydrolases"/>
    <property type="match status" value="1"/>
</dbReference>
<evidence type="ECO:0000256" key="8">
    <source>
        <dbReference type="ARBA" id="ARBA00023136"/>
    </source>
</evidence>
<comment type="similarity">
    <text evidence="2">Belongs to the CpsC/CapA family.</text>
</comment>
<comment type="subcellular location">
    <subcellularLocation>
        <location evidence="1">Cell membrane</location>
        <topology evidence="1">Multi-pass membrane protein</topology>
    </subcellularLocation>
</comment>
<dbReference type="Proteomes" id="UP000246050">
    <property type="component" value="Unassembled WGS sequence"/>
</dbReference>
<keyword evidence="5" id="KW-0547">Nucleotide-binding</keyword>
<dbReference type="AlphaFoldDB" id="A0A317DND7"/>
<evidence type="ECO:0000256" key="2">
    <source>
        <dbReference type="ARBA" id="ARBA00006683"/>
    </source>
</evidence>
<name>A0A317DND7_9ACTN</name>
<evidence type="ECO:0000256" key="10">
    <source>
        <dbReference type="SAM" id="Phobius"/>
    </source>
</evidence>
<dbReference type="Pfam" id="PF02706">
    <property type="entry name" value="Wzz"/>
    <property type="match status" value="1"/>
</dbReference>
<comment type="caution">
    <text evidence="13">The sequence shown here is derived from an EMBL/GenBank/DDBJ whole genome shotgun (WGS) entry which is preliminary data.</text>
</comment>
<evidence type="ECO:0000256" key="7">
    <source>
        <dbReference type="ARBA" id="ARBA00022989"/>
    </source>
</evidence>
<dbReference type="InterPro" id="IPR050445">
    <property type="entry name" value="Bact_polysacc_biosynth/exp"/>
</dbReference>
<evidence type="ECO:0000256" key="4">
    <source>
        <dbReference type="ARBA" id="ARBA00022692"/>
    </source>
</evidence>
<dbReference type="PANTHER" id="PTHR32309:SF31">
    <property type="entry name" value="CAPSULAR EXOPOLYSACCHARIDE FAMILY"/>
    <property type="match status" value="1"/>
</dbReference>